<dbReference type="EMBL" id="JAIWIU010000076">
    <property type="protein sequence ID" value="MCA2016905.1"/>
    <property type="molecule type" value="Genomic_DNA"/>
</dbReference>
<dbReference type="RefSeq" id="WP_225250775.1">
    <property type="nucleotide sequence ID" value="NZ_JAIWIU010000076.1"/>
</dbReference>
<dbReference type="NCBIfam" id="NF008277">
    <property type="entry name" value="PRK11055.1"/>
    <property type="match status" value="1"/>
</dbReference>
<dbReference type="PROSITE" id="PS00545">
    <property type="entry name" value="ALDOSE_1_EPIMERASE"/>
    <property type="match status" value="1"/>
</dbReference>
<dbReference type="PANTHER" id="PTHR10091">
    <property type="entry name" value="ALDOSE-1-EPIMERASE"/>
    <property type="match status" value="1"/>
</dbReference>
<dbReference type="InterPro" id="IPR018052">
    <property type="entry name" value="Ald1_epimerase_CS"/>
</dbReference>
<dbReference type="InterPro" id="IPR008183">
    <property type="entry name" value="Aldose_1/G6P_1-epimerase"/>
</dbReference>
<evidence type="ECO:0000256" key="4">
    <source>
        <dbReference type="ARBA" id="ARBA00013185"/>
    </source>
</evidence>
<evidence type="ECO:0000256" key="2">
    <source>
        <dbReference type="ARBA" id="ARBA00005028"/>
    </source>
</evidence>
<evidence type="ECO:0000256" key="1">
    <source>
        <dbReference type="ARBA" id="ARBA00001614"/>
    </source>
</evidence>
<dbReference type="InterPro" id="IPR015443">
    <property type="entry name" value="Aldose_1-epimerase"/>
</dbReference>
<dbReference type="InterPro" id="IPR011013">
    <property type="entry name" value="Gal_mutarotase_sf_dom"/>
</dbReference>
<accession>A0ABS7YMJ1</accession>
<reference evidence="10" key="1">
    <citation type="submission" date="2023-07" db="EMBL/GenBank/DDBJ databases">
        <title>Molecular identification of indigenous halophilic bacteria isolated from red sea cost, biodegradation of synthetic dyes and assessment of degraded metabolite toxicity.</title>
        <authorList>
            <person name="Chaieb K."/>
            <person name="Altayb H.N."/>
        </authorList>
    </citation>
    <scope>NUCLEOTIDE SEQUENCE [LARGE SCALE GENOMIC DNA]</scope>
    <source>
        <strain evidence="10">K20</strain>
    </source>
</reference>
<comment type="similarity">
    <text evidence="3 8">Belongs to the aldose epimerase family.</text>
</comment>
<keyword evidence="10" id="KW-1185">Reference proteome</keyword>
<dbReference type="Proteomes" id="UP001199044">
    <property type="component" value="Unassembled WGS sequence"/>
</dbReference>
<sequence length="349" mass="38577">MIQTYLPLLAEQPAYDGEPAKLVTLVNANGMRLLFMDIGATWLSCQVPVEGDLREVLLGVSSMEAFLKQTSYLGATVGRYANRIANSQFKVDQTTYHVTANQGQNCLHGGMQGWSHLRWKMTVISEQAVRFTIDSSDNDQGFPGNVLAQMTVVLTDDNEVRLNYHATTDATTPINMTNHAYFNLMGAESGATVLEDTLCIHAQQYLPTSDMGIPLADGLTDVAGTSFDFREPTLIGSRLLADEQQKLVKGYDHSYFLGDTTLDNPVATLTAADGAVSVNVFTDKPAIQLYTGNWLEGTPNRTGGVYADYQGVALETQYLPDSPNRNWPHHSCYLEPNQEYRFTTVYQFD</sequence>
<comment type="pathway">
    <text evidence="2 8">Carbohydrate metabolism; hexose metabolism.</text>
</comment>
<comment type="caution">
    <text evidence="9">The sequence shown here is derived from an EMBL/GenBank/DDBJ whole genome shotgun (WGS) entry which is preliminary data.</text>
</comment>
<dbReference type="InterPro" id="IPR014718">
    <property type="entry name" value="GH-type_carb-bd"/>
</dbReference>
<evidence type="ECO:0000256" key="5">
    <source>
        <dbReference type="ARBA" id="ARBA00014165"/>
    </source>
</evidence>
<keyword evidence="6 8" id="KW-0413">Isomerase</keyword>
<name>A0ABS7YMJ1_9VIBR</name>
<evidence type="ECO:0000256" key="6">
    <source>
        <dbReference type="ARBA" id="ARBA00023235"/>
    </source>
</evidence>
<keyword evidence="7 8" id="KW-0119">Carbohydrate metabolism</keyword>
<dbReference type="PANTHER" id="PTHR10091:SF0">
    <property type="entry name" value="GALACTOSE MUTAROTASE"/>
    <property type="match status" value="1"/>
</dbReference>
<evidence type="ECO:0000313" key="9">
    <source>
        <dbReference type="EMBL" id="MCA2016905.1"/>
    </source>
</evidence>
<dbReference type="Pfam" id="PF01263">
    <property type="entry name" value="Aldose_epim"/>
    <property type="match status" value="1"/>
</dbReference>
<dbReference type="CDD" id="cd09019">
    <property type="entry name" value="galactose_mutarotase_like"/>
    <property type="match status" value="1"/>
</dbReference>
<comment type="catalytic activity">
    <reaction evidence="1 8">
        <text>alpha-D-glucose = beta-D-glucose</text>
        <dbReference type="Rhea" id="RHEA:10264"/>
        <dbReference type="ChEBI" id="CHEBI:15903"/>
        <dbReference type="ChEBI" id="CHEBI:17925"/>
        <dbReference type="EC" id="5.1.3.3"/>
    </reaction>
</comment>
<dbReference type="PIRSF" id="PIRSF005096">
    <property type="entry name" value="GALM"/>
    <property type="match status" value="1"/>
</dbReference>
<dbReference type="Gene3D" id="2.70.98.10">
    <property type="match status" value="1"/>
</dbReference>
<protein>
    <recommendedName>
        <fullName evidence="5 8">Aldose 1-epimerase</fullName>
        <ecNumber evidence="4 8">5.1.3.3</ecNumber>
    </recommendedName>
</protein>
<dbReference type="NCBIfam" id="TIGR02636">
    <property type="entry name" value="galM_Leloir"/>
    <property type="match status" value="1"/>
</dbReference>
<organism evidence="9 10">
    <name type="scientific">Vibrio tritonius</name>
    <dbReference type="NCBI Taxonomy" id="1435069"/>
    <lineage>
        <taxon>Bacteria</taxon>
        <taxon>Pseudomonadati</taxon>
        <taxon>Pseudomonadota</taxon>
        <taxon>Gammaproteobacteria</taxon>
        <taxon>Vibrionales</taxon>
        <taxon>Vibrionaceae</taxon>
        <taxon>Vibrio</taxon>
    </lineage>
</organism>
<dbReference type="SUPFAM" id="SSF74650">
    <property type="entry name" value="Galactose mutarotase-like"/>
    <property type="match status" value="1"/>
</dbReference>
<gene>
    <name evidence="9" type="primary">galM</name>
    <name evidence="9" type="ORF">LDJ79_12340</name>
</gene>
<evidence type="ECO:0000256" key="3">
    <source>
        <dbReference type="ARBA" id="ARBA00006206"/>
    </source>
</evidence>
<evidence type="ECO:0000256" key="7">
    <source>
        <dbReference type="ARBA" id="ARBA00023277"/>
    </source>
</evidence>
<dbReference type="InterPro" id="IPR013458">
    <property type="entry name" value="Ald_epimerase_bac"/>
</dbReference>
<proteinExistence type="inferred from homology"/>
<evidence type="ECO:0000256" key="8">
    <source>
        <dbReference type="PIRNR" id="PIRNR005096"/>
    </source>
</evidence>
<evidence type="ECO:0000313" key="10">
    <source>
        <dbReference type="Proteomes" id="UP001199044"/>
    </source>
</evidence>
<dbReference type="InterPro" id="IPR047215">
    <property type="entry name" value="Galactose_mutarotase-like"/>
</dbReference>
<dbReference type="EC" id="5.1.3.3" evidence="4 8"/>